<feature type="domain" description="N-acetyltransferase" evidence="1">
    <location>
        <begin position="4"/>
        <end position="139"/>
    </location>
</feature>
<evidence type="ECO:0000259" key="1">
    <source>
        <dbReference type="PROSITE" id="PS51186"/>
    </source>
</evidence>
<dbReference type="Pfam" id="PF13508">
    <property type="entry name" value="Acetyltransf_7"/>
    <property type="match status" value="1"/>
</dbReference>
<dbReference type="Gene3D" id="3.40.630.30">
    <property type="match status" value="1"/>
</dbReference>
<dbReference type="InterPro" id="IPR016181">
    <property type="entry name" value="Acyl_CoA_acyltransferase"/>
</dbReference>
<accession>A0A7X3CPP2</accession>
<comment type="caution">
    <text evidence="2">The sequence shown here is derived from an EMBL/GenBank/DDBJ whole genome shotgun (WGS) entry which is preliminary data.</text>
</comment>
<dbReference type="PROSITE" id="PS51186">
    <property type="entry name" value="GNAT"/>
    <property type="match status" value="1"/>
</dbReference>
<sequence length="139" mass="15190">MEREQVRVVREIPDAGDYAALRSQAGLSPRSEQGIRVGLGNSLFAVCLYAGNELIGMGRVVGDGGCFLQIVDIAVRPDYQGQGLGRLVMDEIMAYLAREAPPEAYVSLIADQPADRLYLKYGFQYTAPASLGMYLRISQ</sequence>
<keyword evidence="2" id="KW-0808">Transferase</keyword>
<dbReference type="AlphaFoldDB" id="A0A7X3CPP2"/>
<evidence type="ECO:0000313" key="3">
    <source>
        <dbReference type="Proteomes" id="UP000447876"/>
    </source>
</evidence>
<protein>
    <submittedName>
        <fullName evidence="2">GNAT family N-acetyltransferase</fullName>
    </submittedName>
</protein>
<dbReference type="InterPro" id="IPR053144">
    <property type="entry name" value="Acetyltransferase_Butenolide"/>
</dbReference>
<gene>
    <name evidence="2" type="ORF">GNP95_15410</name>
</gene>
<dbReference type="EMBL" id="WNZW01000006">
    <property type="protein sequence ID" value="MUG46377.1"/>
    <property type="molecule type" value="Genomic_DNA"/>
</dbReference>
<dbReference type="Proteomes" id="UP000447876">
    <property type="component" value="Unassembled WGS sequence"/>
</dbReference>
<proteinExistence type="predicted"/>
<dbReference type="PANTHER" id="PTHR43233:SF1">
    <property type="entry name" value="FAMILY N-ACETYLTRANSFERASE, PUTATIVE (AFU_ORTHOLOGUE AFUA_6G03350)-RELATED"/>
    <property type="match status" value="1"/>
</dbReference>
<name>A0A7X3CPP2_9BACL</name>
<dbReference type="InterPro" id="IPR000182">
    <property type="entry name" value="GNAT_dom"/>
</dbReference>
<organism evidence="2 3">
    <name type="scientific">Paenibacillus woosongensis</name>
    <dbReference type="NCBI Taxonomy" id="307580"/>
    <lineage>
        <taxon>Bacteria</taxon>
        <taxon>Bacillati</taxon>
        <taxon>Bacillota</taxon>
        <taxon>Bacilli</taxon>
        <taxon>Bacillales</taxon>
        <taxon>Paenibacillaceae</taxon>
        <taxon>Paenibacillus</taxon>
    </lineage>
</organism>
<dbReference type="SUPFAM" id="SSF55729">
    <property type="entry name" value="Acyl-CoA N-acyltransferases (Nat)"/>
    <property type="match status" value="1"/>
</dbReference>
<dbReference type="GO" id="GO:0016747">
    <property type="term" value="F:acyltransferase activity, transferring groups other than amino-acyl groups"/>
    <property type="evidence" value="ECO:0007669"/>
    <property type="project" value="InterPro"/>
</dbReference>
<dbReference type="RefSeq" id="WP_330163463.1">
    <property type="nucleotide sequence ID" value="NZ_WNZW01000006.1"/>
</dbReference>
<dbReference type="PANTHER" id="PTHR43233">
    <property type="entry name" value="FAMILY N-ACETYLTRANSFERASE, PUTATIVE (AFU_ORTHOLOGUE AFUA_6G03350)-RELATED"/>
    <property type="match status" value="1"/>
</dbReference>
<dbReference type="CDD" id="cd04301">
    <property type="entry name" value="NAT_SF"/>
    <property type="match status" value="1"/>
</dbReference>
<reference evidence="2 3" key="1">
    <citation type="submission" date="2019-11" db="EMBL/GenBank/DDBJ databases">
        <title>Draft genome sequences of five Paenibacillus species of dairy origin.</title>
        <authorList>
            <person name="Olajide A.M."/>
            <person name="Chen S."/>
            <person name="Lapointe G."/>
        </authorList>
    </citation>
    <scope>NUCLEOTIDE SEQUENCE [LARGE SCALE GENOMIC DNA]</scope>
    <source>
        <strain evidence="2 3">12CR55</strain>
    </source>
</reference>
<evidence type="ECO:0000313" key="2">
    <source>
        <dbReference type="EMBL" id="MUG46377.1"/>
    </source>
</evidence>